<evidence type="ECO:0000256" key="2">
    <source>
        <dbReference type="ARBA" id="ARBA00022448"/>
    </source>
</evidence>
<name>A0AA43TPN4_9LECA</name>
<keyword evidence="3" id="KW-0256">Endoplasmic reticulum</keyword>
<evidence type="ECO:0000259" key="6">
    <source>
        <dbReference type="Pfam" id="PF08314"/>
    </source>
</evidence>
<evidence type="ECO:0000256" key="1">
    <source>
        <dbReference type="ARBA" id="ARBA00004240"/>
    </source>
</evidence>
<feature type="region of interest" description="Disordered" evidence="5">
    <location>
        <begin position="1097"/>
        <end position="1135"/>
    </location>
</feature>
<dbReference type="PANTHER" id="PTHR40787:SF3">
    <property type="entry name" value="PROTEIN TRANSPORT PROTEIN SEC39"/>
    <property type="match status" value="1"/>
</dbReference>
<dbReference type="Proteomes" id="UP001161017">
    <property type="component" value="Unassembled WGS sequence"/>
</dbReference>
<dbReference type="GO" id="GO:0006890">
    <property type="term" value="P:retrograde vesicle-mediated transport, Golgi to endoplasmic reticulum"/>
    <property type="evidence" value="ECO:0007669"/>
    <property type="project" value="InterPro"/>
</dbReference>
<comment type="caution">
    <text evidence="7">The sequence shown here is derived from an EMBL/GenBank/DDBJ whole genome shotgun (WGS) entry which is preliminary data.</text>
</comment>
<gene>
    <name evidence="7" type="ORF">OHK93_005997</name>
</gene>
<evidence type="ECO:0000256" key="4">
    <source>
        <dbReference type="ARBA" id="ARBA00022927"/>
    </source>
</evidence>
<keyword evidence="4" id="KW-0653">Protein transport</keyword>
<comment type="subcellular location">
    <subcellularLocation>
        <location evidence="1">Endoplasmic reticulum</location>
    </subcellularLocation>
</comment>
<dbReference type="PANTHER" id="PTHR40787">
    <property type="entry name" value="SECRETED PROTEIN"/>
    <property type="match status" value="1"/>
</dbReference>
<dbReference type="GO" id="GO:0005783">
    <property type="term" value="C:endoplasmic reticulum"/>
    <property type="evidence" value="ECO:0007669"/>
    <property type="project" value="UniProtKB-SubCell"/>
</dbReference>
<feature type="compositionally biased region" description="Polar residues" evidence="5">
    <location>
        <begin position="1097"/>
        <end position="1121"/>
    </location>
</feature>
<keyword evidence="8" id="KW-1185">Reference proteome</keyword>
<accession>A0AA43TPN4</accession>
<evidence type="ECO:0000256" key="3">
    <source>
        <dbReference type="ARBA" id="ARBA00022824"/>
    </source>
</evidence>
<dbReference type="InterPro" id="IPR013244">
    <property type="entry name" value="Sec39_domain"/>
</dbReference>
<dbReference type="AlphaFoldDB" id="A0AA43TPN4"/>
<feature type="region of interest" description="Disordered" evidence="5">
    <location>
        <begin position="153"/>
        <end position="183"/>
    </location>
</feature>
<organism evidence="7 8">
    <name type="scientific">Ramalina farinacea</name>
    <dbReference type="NCBI Taxonomy" id="258253"/>
    <lineage>
        <taxon>Eukaryota</taxon>
        <taxon>Fungi</taxon>
        <taxon>Dikarya</taxon>
        <taxon>Ascomycota</taxon>
        <taxon>Pezizomycotina</taxon>
        <taxon>Lecanoromycetes</taxon>
        <taxon>OSLEUM clade</taxon>
        <taxon>Lecanoromycetidae</taxon>
        <taxon>Lecanorales</taxon>
        <taxon>Lecanorineae</taxon>
        <taxon>Ramalinaceae</taxon>
        <taxon>Ramalina</taxon>
    </lineage>
</organism>
<protein>
    <recommendedName>
        <fullName evidence="6">Sec39 domain-containing protein</fullName>
    </recommendedName>
</protein>
<feature type="compositionally biased region" description="Basic and acidic residues" evidence="5">
    <location>
        <begin position="29"/>
        <end position="50"/>
    </location>
</feature>
<feature type="domain" description="Sec39" evidence="6">
    <location>
        <begin position="259"/>
        <end position="1036"/>
    </location>
</feature>
<evidence type="ECO:0000313" key="7">
    <source>
        <dbReference type="EMBL" id="MDI1486736.1"/>
    </source>
</evidence>
<evidence type="ECO:0000256" key="5">
    <source>
        <dbReference type="SAM" id="MobiDB-lite"/>
    </source>
</evidence>
<dbReference type="EMBL" id="JAPUFD010000004">
    <property type="protein sequence ID" value="MDI1486736.1"/>
    <property type="molecule type" value="Genomic_DNA"/>
</dbReference>
<feature type="region of interest" description="Disordered" evidence="5">
    <location>
        <begin position="1"/>
        <end position="50"/>
    </location>
</feature>
<reference evidence="7" key="1">
    <citation type="journal article" date="2023" name="Genome Biol. Evol.">
        <title>First Whole Genome Sequence and Flow Cytometry Genome Size Data for the Lichen-Forming Fungus Ramalina farinacea (Ascomycota).</title>
        <authorList>
            <person name="Llewellyn T."/>
            <person name="Mian S."/>
            <person name="Hill R."/>
            <person name="Leitch I.J."/>
            <person name="Gaya E."/>
        </authorList>
    </citation>
    <scope>NUCLEOTIDE SEQUENCE</scope>
    <source>
        <strain evidence="7">LIQ254RAFAR</strain>
    </source>
</reference>
<keyword evidence="2" id="KW-0813">Transport</keyword>
<feature type="compositionally biased region" description="Polar residues" evidence="5">
    <location>
        <begin position="1"/>
        <end position="10"/>
    </location>
</feature>
<dbReference type="Pfam" id="PF08314">
    <property type="entry name" value="Sec39"/>
    <property type="match status" value="1"/>
</dbReference>
<proteinExistence type="predicted"/>
<sequence length="1167" mass="129670">MAPTRPSNPQKKQRETQKQRDRRARRKARNLEHRAESVAKTLEHQDSLANSKQERRWLYQTLHTRPIAPTAAEKHEFCLLTRLSDNQRHLRTSEAAASAKVRYLRALLATERDRARKAQGKEEGEWLEDWWNSDGTSNYVGGLGPILAAPTRTRRRKKMNQRSMTTRSLKQKKLKSQSLRQRNPSRSMVGLYSTVETSLHRENGEEPLMALATAGANRRYVDPLPLQPKRHLLDLCQLCQLPSSVHPRVIDLMSRAETILEAVRLTANGDISALGQLLSHRNNLKLEHVLRILLTYLPEGTDPDVYIQLLKQISSQRAEPSLIPSPSTRLSHDDHLSEAAAREKVRRLRLLPLACSDWPLDEGIDSLTQFLIHQAHKIESDTGSLDLVRKLVEPFIHHSEVIQTWMISILLPLLRLEYDYYPASDSPLDLTHVEKMEGKHAIELLLNKSSEKRSKGDRAEIARDLKGLIGPWMYGASTRKRRKIGNRIGQGTSLTRLGEAASIGSDPVSSSTHEWSDVNEWIVDLSARDFAATVEAIGAWAGPSDVDYGDWGEGKLSTEPDQLSALTINYAQAALATIYTARDTSIEAIMGATRIFQLVLELASLDEPPDLKRSDRPFNSGIPSEYLGQITQAHLLPSALLRDNPITQPKPPAVMLAHVILTTAYKLLNLGCARSFKHILESMLFGVEADARADFRKILYKLKQDTLDDNAWASVRRQLLWLRNWEDLSDKQMVEARGIFSKIPVVEMESEILSTMLDAGCLTVAHNTYCVDASPMPSDMVKETVIAAILSAYDAASNGNRKRGGVRKASDMLTAFRDYFGTSQRFSQITALLAATHAMSFYSLTLQHGVPFQPVNIRAHKDPMALIGRILSQNGRSYTHLDDLLEIGQNLVSAGLGEAAPDGVGDSLAQKKTVARRRVIRMAIDASLSEGDFDTAYSYVVTRLSRVASPNNASEEDEQVHKRYDDVSWRAAYAAGSYGSRDTGVSAIHRLEQRMELLSQAILLAPPSALADLVNVWQGCESQMSELAAQEATAEQRVDEGHEQVIPGDFGGDYSPPVQKSRDPSLNAMLEEAPVGLFDVARGAAAALSKNAFPLRDNQNFTTLPSKTHTTRPLSGQSTGDLNDDDGVEPYDGQQRVRKRDMVSNMVTGGLASGIGWVIGEANLDWG</sequence>
<dbReference type="GO" id="GO:0015031">
    <property type="term" value="P:protein transport"/>
    <property type="evidence" value="ECO:0007669"/>
    <property type="project" value="UniProtKB-KW"/>
</dbReference>
<evidence type="ECO:0000313" key="8">
    <source>
        <dbReference type="Proteomes" id="UP001161017"/>
    </source>
</evidence>